<dbReference type="PANTHER" id="PTHR35807">
    <property type="entry name" value="TRANSCRIPTIONAL REGULATOR REDD-RELATED"/>
    <property type="match status" value="1"/>
</dbReference>
<accession>A0AAE4B4Y9</accession>
<dbReference type="GO" id="GO:0006355">
    <property type="term" value="P:regulation of DNA-templated transcription"/>
    <property type="evidence" value="ECO:0007669"/>
    <property type="project" value="InterPro"/>
</dbReference>
<dbReference type="GO" id="GO:0003677">
    <property type="term" value="F:DNA binding"/>
    <property type="evidence" value="ECO:0007669"/>
    <property type="project" value="InterPro"/>
</dbReference>
<evidence type="ECO:0008006" key="3">
    <source>
        <dbReference type="Google" id="ProtNLM"/>
    </source>
</evidence>
<evidence type="ECO:0000313" key="2">
    <source>
        <dbReference type="Proteomes" id="UP001226762"/>
    </source>
</evidence>
<dbReference type="InterPro" id="IPR051677">
    <property type="entry name" value="AfsR-DnrI-RedD_regulator"/>
</dbReference>
<dbReference type="Pfam" id="PF13431">
    <property type="entry name" value="TPR_17"/>
    <property type="match status" value="1"/>
</dbReference>
<keyword evidence="2" id="KW-1185">Reference proteome</keyword>
<dbReference type="SMART" id="SM00028">
    <property type="entry name" value="TPR"/>
    <property type="match status" value="3"/>
</dbReference>
<gene>
    <name evidence="1" type="ORF">NO357_08010</name>
</gene>
<proteinExistence type="predicted"/>
<dbReference type="SUPFAM" id="SSF46894">
    <property type="entry name" value="C-terminal effector domain of the bipartite response regulators"/>
    <property type="match status" value="1"/>
</dbReference>
<dbReference type="InterPro" id="IPR016032">
    <property type="entry name" value="Sig_transdc_resp-reg_C-effctor"/>
</dbReference>
<name>A0AAE4B4Y9_9RHOB</name>
<dbReference type="InterPro" id="IPR011990">
    <property type="entry name" value="TPR-like_helical_dom_sf"/>
</dbReference>
<protein>
    <recommendedName>
        <fullName evidence="3">TolB-like protein</fullName>
    </recommendedName>
</protein>
<comment type="caution">
    <text evidence="1">The sequence shown here is derived from an EMBL/GenBank/DDBJ whole genome shotgun (WGS) entry which is preliminary data.</text>
</comment>
<dbReference type="InterPro" id="IPR036388">
    <property type="entry name" value="WH-like_DNA-bd_sf"/>
</dbReference>
<reference evidence="1" key="2">
    <citation type="submission" date="2023-02" db="EMBL/GenBank/DDBJ databases">
        <title>'Rhodoalgimonas zhirmunskyi' gen. nov., isolated from a red alga.</title>
        <authorList>
            <person name="Nedashkovskaya O.I."/>
            <person name="Otstavnykh N.Y."/>
            <person name="Bystritskaya E.P."/>
            <person name="Balabanova L.A."/>
            <person name="Isaeva M.P."/>
        </authorList>
    </citation>
    <scope>NUCLEOTIDE SEQUENCE</scope>
    <source>
        <strain evidence="1">KCTC 52189</strain>
    </source>
</reference>
<dbReference type="Gene3D" id="3.40.50.10070">
    <property type="entry name" value="TolB, N-terminal domain"/>
    <property type="match status" value="1"/>
</dbReference>
<dbReference type="SUPFAM" id="SSF48452">
    <property type="entry name" value="TPR-like"/>
    <property type="match status" value="1"/>
</dbReference>
<dbReference type="AlphaFoldDB" id="A0AAE4B4Y9"/>
<dbReference type="EMBL" id="JANHAX010000002">
    <property type="protein sequence ID" value="MDQ2089839.1"/>
    <property type="molecule type" value="Genomic_DNA"/>
</dbReference>
<dbReference type="Proteomes" id="UP001226762">
    <property type="component" value="Unassembled WGS sequence"/>
</dbReference>
<reference evidence="1" key="1">
    <citation type="submission" date="2022-07" db="EMBL/GenBank/DDBJ databases">
        <authorList>
            <person name="Otstavnykh N."/>
            <person name="Isaeva M."/>
            <person name="Bystritskaya E."/>
        </authorList>
    </citation>
    <scope>NUCLEOTIDE SEQUENCE</scope>
    <source>
        <strain evidence="1">KCTC 52189</strain>
    </source>
</reference>
<evidence type="ECO:0000313" key="1">
    <source>
        <dbReference type="EMBL" id="MDQ2089839.1"/>
    </source>
</evidence>
<sequence length="540" mass="60681">MSKLTLHLTGPFRLTEPDGQTIGGLSRRGQAALAYLACQPGKRAERAALADLLWSDRSEEQARASLRQELAVLRKVLPENLLQANRQAVWLEPDLIEISRDQGEFLQGFDLRSEGFEDWLRLERSWAPDENPQPQKIIPGGREDQPSLAVMPFQKLGTDDDDMLAESVVEEITGALSRVQAFHVIARQSVFALKDQSLTVQQTSELLGCNYLLEGSVRRSSDRIRISVQLVRGKDGHTLWAERFDDRLDDLFDLQDRIAAQVAGQISPNLRAAEIARARRQPPDNRSAYELVLTALPHFWVHDSIENDRAVFLLDAALNKAPDYGVARAQRSWCFAHSCCYLWTMEPERARAAARVDFETALPQVGDHAPALTALSATAALALKDFPTANDLARRALSIDPNNAWAWLRLGWISCYLGKPKEGLEQFDRAEALSPLDPFHFNIQFGRSACLRVLKDFDGAIELIEEGLRAAPRAVWAYRMLFGTRWLQGDREAAIDAGRKWLAAHPGLSKDILLEGLPSWNHDPDYLELLKKFDELIPNN</sequence>
<organism evidence="1 2">
    <name type="scientific">Marimonas arenosa</name>
    <dbReference type="NCBI Taxonomy" id="1795305"/>
    <lineage>
        <taxon>Bacteria</taxon>
        <taxon>Pseudomonadati</taxon>
        <taxon>Pseudomonadota</taxon>
        <taxon>Alphaproteobacteria</taxon>
        <taxon>Rhodobacterales</taxon>
        <taxon>Paracoccaceae</taxon>
        <taxon>Marimonas</taxon>
    </lineage>
</organism>
<dbReference type="RefSeq" id="WP_306735109.1">
    <property type="nucleotide sequence ID" value="NZ_JANHAX010000002.1"/>
</dbReference>
<dbReference type="Gene3D" id="1.25.40.10">
    <property type="entry name" value="Tetratricopeptide repeat domain"/>
    <property type="match status" value="1"/>
</dbReference>
<dbReference type="InterPro" id="IPR019734">
    <property type="entry name" value="TPR_rpt"/>
</dbReference>
<dbReference type="Gene3D" id="1.10.10.10">
    <property type="entry name" value="Winged helix-like DNA-binding domain superfamily/Winged helix DNA-binding domain"/>
    <property type="match status" value="1"/>
</dbReference>